<sequence>MPNTNASSKMFRYEYLIINKGWGKQCSVGLFAFLQAFRSDLFAQYLNGQAAKKVLPFNPV</sequence>
<reference evidence="1 2" key="1">
    <citation type="submission" date="2018-10" db="EMBL/GenBank/DDBJ databases">
        <title>Genomic Encyclopedia of Archaeal and Bacterial Type Strains, Phase II (KMG-II): from individual species to whole genera.</title>
        <authorList>
            <person name="Goeker M."/>
        </authorList>
    </citation>
    <scope>NUCLEOTIDE SEQUENCE [LARGE SCALE GENOMIC DNA]</scope>
    <source>
        <strain evidence="1 2">DSM 19624</strain>
    </source>
</reference>
<accession>A0A497Y4K6</accession>
<gene>
    <name evidence="1" type="ORF">BCL90_2010</name>
</gene>
<dbReference type="AlphaFoldDB" id="A0A497Y4K6"/>
<name>A0A497Y4K6_9SPHI</name>
<evidence type="ECO:0000313" key="2">
    <source>
        <dbReference type="Proteomes" id="UP000273898"/>
    </source>
</evidence>
<dbReference type="EMBL" id="RCCK01000011">
    <property type="protein sequence ID" value="RLJ76956.1"/>
    <property type="molecule type" value="Genomic_DNA"/>
</dbReference>
<organism evidence="1 2">
    <name type="scientific">Pedobacter alluvionis</name>
    <dbReference type="NCBI Taxonomy" id="475253"/>
    <lineage>
        <taxon>Bacteria</taxon>
        <taxon>Pseudomonadati</taxon>
        <taxon>Bacteroidota</taxon>
        <taxon>Sphingobacteriia</taxon>
        <taxon>Sphingobacteriales</taxon>
        <taxon>Sphingobacteriaceae</taxon>
        <taxon>Pedobacter</taxon>
    </lineage>
</organism>
<protein>
    <submittedName>
        <fullName evidence="1">Uncharacterized protein</fullName>
    </submittedName>
</protein>
<comment type="caution">
    <text evidence="1">The sequence shown here is derived from an EMBL/GenBank/DDBJ whole genome shotgun (WGS) entry which is preliminary data.</text>
</comment>
<proteinExistence type="predicted"/>
<evidence type="ECO:0000313" key="1">
    <source>
        <dbReference type="EMBL" id="RLJ76956.1"/>
    </source>
</evidence>
<dbReference type="Proteomes" id="UP000273898">
    <property type="component" value="Unassembled WGS sequence"/>
</dbReference>